<evidence type="ECO:0000313" key="3">
    <source>
        <dbReference type="Proteomes" id="UP001152888"/>
    </source>
</evidence>
<feature type="compositionally biased region" description="Polar residues" evidence="1">
    <location>
        <begin position="140"/>
        <end position="150"/>
    </location>
</feature>
<evidence type="ECO:0000313" key="2">
    <source>
        <dbReference type="EMBL" id="CAH1969966.1"/>
    </source>
</evidence>
<gene>
    <name evidence="2" type="ORF">ACAOBT_LOCUS8663</name>
</gene>
<proteinExistence type="predicted"/>
<name>A0A9P0K9R5_ACAOB</name>
<dbReference type="Proteomes" id="UP001152888">
    <property type="component" value="Unassembled WGS sequence"/>
</dbReference>
<comment type="caution">
    <text evidence="2">The sequence shown here is derived from an EMBL/GenBank/DDBJ whole genome shotgun (WGS) entry which is preliminary data.</text>
</comment>
<sequence length="207" mass="22617">MNQAPIPDEFPTEMMAPVQAPHPVFAPGPTLFPAPYPYPIQNVDQYIPMMQIRPLFYDATMNQPQFPKPPPFGYPAVLPRQMMAPIWVPHPVTIGPGPAPIPPVYPNPIRFRNQIVLKKRVRQRKAAPGARRSSDDTSGKENQPQPSTSGLAGAGSRYARTHTESTGSDISMFNPTGASTPRRRSNSGEQEENGASATAETDQKSSS</sequence>
<feature type="compositionally biased region" description="Polar residues" evidence="1">
    <location>
        <begin position="164"/>
        <end position="179"/>
    </location>
</feature>
<dbReference type="EMBL" id="CAKOFQ010006768">
    <property type="protein sequence ID" value="CAH1969966.1"/>
    <property type="molecule type" value="Genomic_DNA"/>
</dbReference>
<feature type="compositionally biased region" description="Polar residues" evidence="1">
    <location>
        <begin position="193"/>
        <end position="207"/>
    </location>
</feature>
<feature type="region of interest" description="Disordered" evidence="1">
    <location>
        <begin position="119"/>
        <end position="207"/>
    </location>
</feature>
<reference evidence="2" key="1">
    <citation type="submission" date="2022-03" db="EMBL/GenBank/DDBJ databases">
        <authorList>
            <person name="Sayadi A."/>
        </authorList>
    </citation>
    <scope>NUCLEOTIDE SEQUENCE</scope>
</reference>
<keyword evidence="3" id="KW-1185">Reference proteome</keyword>
<accession>A0A9P0K9R5</accession>
<protein>
    <submittedName>
        <fullName evidence="2">Uncharacterized protein</fullName>
    </submittedName>
</protein>
<evidence type="ECO:0000256" key="1">
    <source>
        <dbReference type="SAM" id="MobiDB-lite"/>
    </source>
</evidence>
<organism evidence="2 3">
    <name type="scientific">Acanthoscelides obtectus</name>
    <name type="common">Bean weevil</name>
    <name type="synonym">Bruchus obtectus</name>
    <dbReference type="NCBI Taxonomy" id="200917"/>
    <lineage>
        <taxon>Eukaryota</taxon>
        <taxon>Metazoa</taxon>
        <taxon>Ecdysozoa</taxon>
        <taxon>Arthropoda</taxon>
        <taxon>Hexapoda</taxon>
        <taxon>Insecta</taxon>
        <taxon>Pterygota</taxon>
        <taxon>Neoptera</taxon>
        <taxon>Endopterygota</taxon>
        <taxon>Coleoptera</taxon>
        <taxon>Polyphaga</taxon>
        <taxon>Cucujiformia</taxon>
        <taxon>Chrysomeloidea</taxon>
        <taxon>Chrysomelidae</taxon>
        <taxon>Bruchinae</taxon>
        <taxon>Bruchini</taxon>
        <taxon>Acanthoscelides</taxon>
    </lineage>
</organism>
<dbReference type="AlphaFoldDB" id="A0A9P0K9R5"/>